<dbReference type="SUPFAM" id="SSF81321">
    <property type="entry name" value="Family A G protein-coupled receptor-like"/>
    <property type="match status" value="1"/>
</dbReference>
<sequence>MSLCQTFIWESIPSSSSVGGTWWWPEVPGLFSIYVFNLLFYQSFIMLSCFFVYRYVVLLSPTSRLTLLEVKHWIVIGVTCDVVYNAIMIFLLSHYESRNGFDPEAQLVKDMLHYYG</sequence>
<feature type="non-terminal residue" evidence="2">
    <location>
        <position position="116"/>
    </location>
</feature>
<accession>A0AAN5CU50</accession>
<gene>
    <name evidence="2" type="ORF">PMAYCL1PPCAC_20876</name>
</gene>
<name>A0AAN5CU50_9BILA</name>
<keyword evidence="3" id="KW-1185">Reference proteome</keyword>
<organism evidence="2 3">
    <name type="scientific">Pristionchus mayeri</name>
    <dbReference type="NCBI Taxonomy" id="1317129"/>
    <lineage>
        <taxon>Eukaryota</taxon>
        <taxon>Metazoa</taxon>
        <taxon>Ecdysozoa</taxon>
        <taxon>Nematoda</taxon>
        <taxon>Chromadorea</taxon>
        <taxon>Rhabditida</taxon>
        <taxon>Rhabditina</taxon>
        <taxon>Diplogasteromorpha</taxon>
        <taxon>Diplogasteroidea</taxon>
        <taxon>Neodiplogasteridae</taxon>
        <taxon>Pristionchus</taxon>
    </lineage>
</organism>
<comment type="caution">
    <text evidence="2">The sequence shown here is derived from an EMBL/GenBank/DDBJ whole genome shotgun (WGS) entry which is preliminary data.</text>
</comment>
<feature type="transmembrane region" description="Helical" evidence="1">
    <location>
        <begin position="31"/>
        <end position="53"/>
    </location>
</feature>
<protein>
    <recommendedName>
        <fullName evidence="4">G protein-coupled receptor</fullName>
    </recommendedName>
</protein>
<evidence type="ECO:0000256" key="1">
    <source>
        <dbReference type="SAM" id="Phobius"/>
    </source>
</evidence>
<feature type="transmembrane region" description="Helical" evidence="1">
    <location>
        <begin position="73"/>
        <end position="93"/>
    </location>
</feature>
<dbReference type="EMBL" id="BTRK01000004">
    <property type="protein sequence ID" value="GMR50681.1"/>
    <property type="molecule type" value="Genomic_DNA"/>
</dbReference>
<keyword evidence="1" id="KW-0472">Membrane</keyword>
<dbReference type="AlphaFoldDB" id="A0AAN5CU50"/>
<evidence type="ECO:0008006" key="4">
    <source>
        <dbReference type="Google" id="ProtNLM"/>
    </source>
</evidence>
<reference evidence="3" key="1">
    <citation type="submission" date="2022-10" db="EMBL/GenBank/DDBJ databases">
        <title>Genome assembly of Pristionchus species.</title>
        <authorList>
            <person name="Yoshida K."/>
            <person name="Sommer R.J."/>
        </authorList>
    </citation>
    <scope>NUCLEOTIDE SEQUENCE [LARGE SCALE GENOMIC DNA]</scope>
    <source>
        <strain evidence="3">RS5460</strain>
    </source>
</reference>
<evidence type="ECO:0000313" key="3">
    <source>
        <dbReference type="Proteomes" id="UP001328107"/>
    </source>
</evidence>
<evidence type="ECO:0000313" key="2">
    <source>
        <dbReference type="EMBL" id="GMR50681.1"/>
    </source>
</evidence>
<keyword evidence="1" id="KW-1133">Transmembrane helix</keyword>
<proteinExistence type="predicted"/>
<keyword evidence="1" id="KW-0812">Transmembrane</keyword>
<dbReference type="Proteomes" id="UP001328107">
    <property type="component" value="Unassembled WGS sequence"/>
</dbReference>